<dbReference type="InterPro" id="IPR026992">
    <property type="entry name" value="DIOX_N"/>
</dbReference>
<feature type="domain" description="Fe2OG dioxygenase" evidence="2">
    <location>
        <begin position="200"/>
        <end position="315"/>
    </location>
</feature>
<sequence length="355" mass="39889">MSQAIKLGDVSDIPIVNFAPFLDGSNKQAVADAMIQSFKNTGFVYLVNHSLPKDKVNEMFAWSKKFFALPIQTKMLAPHPSSGMYPRGYSPPGKEKASQHVYDANELEKLRVQAPDVKESFEVGREDDPMANIWLPDGVLPGFKEASLDFFWACREVQLTILRALSLGLHLDEDYLEKCHTVAENQLRLLHYPRYITVEKASEMRFLTSASSVPIEQIERHEVERIGAHSDFGSITLLLQDDAGGLEIEDHYNPGTFIAATPVEGAIIVNAGDFLMRWSNDMIKSTIHRVRAPPNKRAADGMAPERYSIPYFCSADFTRVVDCLPGTYSDDKPKKYEPISAYQYVMTRLNALYAS</sequence>
<dbReference type="GeneID" id="72007725"/>
<keyword evidence="1" id="KW-0560">Oxidoreductase</keyword>
<dbReference type="Pfam" id="PF03171">
    <property type="entry name" value="2OG-FeII_Oxy"/>
    <property type="match status" value="1"/>
</dbReference>
<dbReference type="EMBL" id="JADCUA010000003">
    <property type="protein sequence ID" value="KAH9841548.1"/>
    <property type="molecule type" value="Genomic_DNA"/>
</dbReference>
<dbReference type="InterPro" id="IPR050231">
    <property type="entry name" value="Iron_ascorbate_oxido_reductase"/>
</dbReference>
<dbReference type="PROSITE" id="PS51471">
    <property type="entry name" value="FE2OG_OXY"/>
    <property type="match status" value="1"/>
</dbReference>
<dbReference type="Gene3D" id="2.60.120.330">
    <property type="entry name" value="B-lactam Antibiotic, Isopenicillin N Synthase, Chain"/>
    <property type="match status" value="1"/>
</dbReference>
<dbReference type="SUPFAM" id="SSF51197">
    <property type="entry name" value="Clavaminate synthase-like"/>
    <property type="match status" value="1"/>
</dbReference>
<dbReference type="InterPro" id="IPR005123">
    <property type="entry name" value="Oxoglu/Fe-dep_dioxygenase_dom"/>
</dbReference>
<dbReference type="InterPro" id="IPR027443">
    <property type="entry name" value="IPNS-like_sf"/>
</dbReference>
<keyword evidence="1" id="KW-0479">Metal-binding</keyword>
<comment type="similarity">
    <text evidence="1">Belongs to the iron/ascorbate-dependent oxidoreductase family.</text>
</comment>
<proteinExistence type="inferred from homology"/>
<evidence type="ECO:0000313" key="4">
    <source>
        <dbReference type="Proteomes" id="UP000814176"/>
    </source>
</evidence>
<evidence type="ECO:0000313" key="3">
    <source>
        <dbReference type="EMBL" id="KAH9841548.1"/>
    </source>
</evidence>
<dbReference type="Proteomes" id="UP000814176">
    <property type="component" value="Unassembled WGS sequence"/>
</dbReference>
<reference evidence="3 4" key="1">
    <citation type="journal article" date="2021" name="Environ. Microbiol.">
        <title>Gene family expansions and transcriptome signatures uncover fungal adaptations to wood decay.</title>
        <authorList>
            <person name="Hage H."/>
            <person name="Miyauchi S."/>
            <person name="Viragh M."/>
            <person name="Drula E."/>
            <person name="Min B."/>
            <person name="Chaduli D."/>
            <person name="Navarro D."/>
            <person name="Favel A."/>
            <person name="Norest M."/>
            <person name="Lesage-Meessen L."/>
            <person name="Balint B."/>
            <person name="Merenyi Z."/>
            <person name="de Eugenio L."/>
            <person name="Morin E."/>
            <person name="Martinez A.T."/>
            <person name="Baldrian P."/>
            <person name="Stursova M."/>
            <person name="Martinez M.J."/>
            <person name="Novotny C."/>
            <person name="Magnuson J.K."/>
            <person name="Spatafora J.W."/>
            <person name="Maurice S."/>
            <person name="Pangilinan J."/>
            <person name="Andreopoulos W."/>
            <person name="LaButti K."/>
            <person name="Hundley H."/>
            <person name="Na H."/>
            <person name="Kuo A."/>
            <person name="Barry K."/>
            <person name="Lipzen A."/>
            <person name="Henrissat B."/>
            <person name="Riley R."/>
            <person name="Ahrendt S."/>
            <person name="Nagy L.G."/>
            <person name="Grigoriev I.V."/>
            <person name="Martin F."/>
            <person name="Rosso M.N."/>
        </authorList>
    </citation>
    <scope>NUCLEOTIDE SEQUENCE [LARGE SCALE GENOMIC DNA]</scope>
    <source>
        <strain evidence="3 4">CIRM-BRFM 1785</strain>
    </source>
</reference>
<protein>
    <submittedName>
        <fullName evidence="3">Clavaminate synthase-like protein</fullName>
    </submittedName>
</protein>
<evidence type="ECO:0000259" key="2">
    <source>
        <dbReference type="PROSITE" id="PS51471"/>
    </source>
</evidence>
<comment type="caution">
    <text evidence="3">The sequence shown here is derived from an EMBL/GenBank/DDBJ whole genome shotgun (WGS) entry which is preliminary data.</text>
</comment>
<dbReference type="InterPro" id="IPR044861">
    <property type="entry name" value="IPNS-like_FE2OG_OXY"/>
</dbReference>
<dbReference type="PANTHER" id="PTHR47990">
    <property type="entry name" value="2-OXOGLUTARATE (2OG) AND FE(II)-DEPENDENT OXYGENASE SUPERFAMILY PROTEIN-RELATED"/>
    <property type="match status" value="1"/>
</dbReference>
<organism evidence="3 4">
    <name type="scientific">Rhodofomes roseus</name>
    <dbReference type="NCBI Taxonomy" id="34475"/>
    <lineage>
        <taxon>Eukaryota</taxon>
        <taxon>Fungi</taxon>
        <taxon>Dikarya</taxon>
        <taxon>Basidiomycota</taxon>
        <taxon>Agaricomycotina</taxon>
        <taxon>Agaricomycetes</taxon>
        <taxon>Polyporales</taxon>
        <taxon>Rhodofomes</taxon>
    </lineage>
</organism>
<evidence type="ECO:0000256" key="1">
    <source>
        <dbReference type="RuleBase" id="RU003682"/>
    </source>
</evidence>
<gene>
    <name evidence="3" type="ORF">C8Q71DRAFT_853925</name>
</gene>
<keyword evidence="1" id="KW-0408">Iron</keyword>
<accession>A0ABQ8KRW8</accession>
<keyword evidence="4" id="KW-1185">Reference proteome</keyword>
<name>A0ABQ8KRW8_9APHY</name>
<dbReference type="RefSeq" id="XP_047782847.1">
    <property type="nucleotide sequence ID" value="XM_047926993.1"/>
</dbReference>
<dbReference type="Pfam" id="PF14226">
    <property type="entry name" value="DIOX_N"/>
    <property type="match status" value="1"/>
</dbReference>